<dbReference type="AlphaFoldDB" id="A0A813GQC7"/>
<accession>A0A813GQC7</accession>
<keyword evidence="1" id="KW-0175">Coiled coil</keyword>
<feature type="compositionally biased region" description="Basic and acidic residues" evidence="2">
    <location>
        <begin position="175"/>
        <end position="189"/>
    </location>
</feature>
<proteinExistence type="predicted"/>
<feature type="compositionally biased region" description="Low complexity" evidence="2">
    <location>
        <begin position="192"/>
        <end position="206"/>
    </location>
</feature>
<evidence type="ECO:0000256" key="1">
    <source>
        <dbReference type="SAM" id="Coils"/>
    </source>
</evidence>
<feature type="non-terminal residue" evidence="3">
    <location>
        <position position="1"/>
    </location>
</feature>
<reference evidence="3" key="1">
    <citation type="submission" date="2021-02" db="EMBL/GenBank/DDBJ databases">
        <authorList>
            <person name="Dougan E. K."/>
            <person name="Rhodes N."/>
            <person name="Thang M."/>
            <person name="Chan C."/>
        </authorList>
    </citation>
    <scope>NUCLEOTIDE SEQUENCE</scope>
</reference>
<feature type="coiled-coil region" evidence="1">
    <location>
        <begin position="9"/>
        <end position="43"/>
    </location>
</feature>
<evidence type="ECO:0000256" key="2">
    <source>
        <dbReference type="SAM" id="MobiDB-lite"/>
    </source>
</evidence>
<protein>
    <submittedName>
        <fullName evidence="3">Uncharacterized protein</fullName>
    </submittedName>
</protein>
<dbReference type="EMBL" id="CAJNNW010000595">
    <property type="protein sequence ID" value="CAE8629316.1"/>
    <property type="molecule type" value="Genomic_DNA"/>
</dbReference>
<evidence type="ECO:0000313" key="3">
    <source>
        <dbReference type="EMBL" id="CAE8629316.1"/>
    </source>
</evidence>
<feature type="region of interest" description="Disordered" evidence="2">
    <location>
        <begin position="175"/>
        <end position="217"/>
    </location>
</feature>
<name>A0A813GQC7_POLGL</name>
<gene>
    <name evidence="3" type="ORF">PGLA2088_LOCUS836</name>
</gene>
<evidence type="ECO:0000313" key="4">
    <source>
        <dbReference type="Proteomes" id="UP000626109"/>
    </source>
</evidence>
<comment type="caution">
    <text evidence="3">The sequence shown here is derived from an EMBL/GenBank/DDBJ whole genome shotgun (WGS) entry which is preliminary data.</text>
</comment>
<sequence length="217" mass="24590">MLSELALCQRELSYRKAELAATLKRLEQDERQRSEALSALQADFQQLAARAGDACSQGLQEDLRYQRSLASSREQLEQMCSELFAAKRSQEATLAESKRSLLRQERRALETEVAETRMEVARETDVRDRLEHGAADAEAMLSGREQTVAEYETQAVELREELRHVLRQLEVSHEGAIEEQRRLQEHVARLESPVGGPSQSSSKSGQLDWPQLETSPL</sequence>
<organism evidence="3 4">
    <name type="scientific">Polarella glacialis</name>
    <name type="common">Dinoflagellate</name>
    <dbReference type="NCBI Taxonomy" id="89957"/>
    <lineage>
        <taxon>Eukaryota</taxon>
        <taxon>Sar</taxon>
        <taxon>Alveolata</taxon>
        <taxon>Dinophyceae</taxon>
        <taxon>Suessiales</taxon>
        <taxon>Suessiaceae</taxon>
        <taxon>Polarella</taxon>
    </lineage>
</organism>
<dbReference type="Proteomes" id="UP000626109">
    <property type="component" value="Unassembled WGS sequence"/>
</dbReference>